<dbReference type="InterPro" id="IPR001995">
    <property type="entry name" value="Peptidase_A2_cat"/>
</dbReference>
<dbReference type="PROSITE" id="PS50175">
    <property type="entry name" value="ASP_PROT_RETROV"/>
    <property type="match status" value="1"/>
</dbReference>
<comment type="caution">
    <text evidence="2">The sequence shown here is derived from an EMBL/GenBank/DDBJ whole genome shotgun (WGS) entry which is preliminary data.</text>
</comment>
<evidence type="ECO:0000259" key="1">
    <source>
        <dbReference type="PROSITE" id="PS50175"/>
    </source>
</evidence>
<dbReference type="CDD" id="cd00303">
    <property type="entry name" value="retropepsin_like"/>
    <property type="match status" value="1"/>
</dbReference>
<reference evidence="2" key="2">
    <citation type="submission" date="2021-04" db="EMBL/GenBank/DDBJ databases">
        <authorList>
            <person name="Podell S."/>
        </authorList>
    </citation>
    <scope>NUCLEOTIDE SEQUENCE</scope>
    <source>
        <strain evidence="2">Hildebrandi</strain>
    </source>
</reference>
<keyword evidence="3" id="KW-1185">Reference proteome</keyword>
<dbReference type="GO" id="GO:0004190">
    <property type="term" value="F:aspartic-type endopeptidase activity"/>
    <property type="evidence" value="ECO:0007669"/>
    <property type="project" value="InterPro"/>
</dbReference>
<accession>A0A9K3PYN1</accession>
<reference evidence="2" key="1">
    <citation type="journal article" date="2021" name="Sci. Rep.">
        <title>Diploid genomic architecture of Nitzschia inconspicua, an elite biomass production diatom.</title>
        <authorList>
            <person name="Oliver A."/>
            <person name="Podell S."/>
            <person name="Pinowska A."/>
            <person name="Traller J.C."/>
            <person name="Smith S.R."/>
            <person name="McClure R."/>
            <person name="Beliaev A."/>
            <person name="Bohutskyi P."/>
            <person name="Hill E.A."/>
            <person name="Rabines A."/>
            <person name="Zheng H."/>
            <person name="Allen L.Z."/>
            <person name="Kuo A."/>
            <person name="Grigoriev I.V."/>
            <person name="Allen A.E."/>
            <person name="Hazlebeck D."/>
            <person name="Allen E.E."/>
        </authorList>
    </citation>
    <scope>NUCLEOTIDE SEQUENCE</scope>
    <source>
        <strain evidence="2">Hildebrandi</strain>
    </source>
</reference>
<organism evidence="2 3">
    <name type="scientific">Nitzschia inconspicua</name>
    <dbReference type="NCBI Taxonomy" id="303405"/>
    <lineage>
        <taxon>Eukaryota</taxon>
        <taxon>Sar</taxon>
        <taxon>Stramenopiles</taxon>
        <taxon>Ochrophyta</taxon>
        <taxon>Bacillariophyta</taxon>
        <taxon>Bacillariophyceae</taxon>
        <taxon>Bacillariophycidae</taxon>
        <taxon>Bacillariales</taxon>
        <taxon>Bacillariaceae</taxon>
        <taxon>Nitzschia</taxon>
    </lineage>
</organism>
<evidence type="ECO:0000313" key="3">
    <source>
        <dbReference type="Proteomes" id="UP000693970"/>
    </source>
</evidence>
<protein>
    <recommendedName>
        <fullName evidence="1">Peptidase A2 domain-containing protein</fullName>
    </recommendedName>
</protein>
<name>A0A9K3PYN1_9STRA</name>
<sequence>MTKYFCAWGDCRANRYSKATTKSSRNSGKTKDKADKSADNFVADVISRDHANSSGEGIGNNCCFIVEQMVNIDNYLTSNYVASVHQNPTDGTYLCDAFNQAMEDCVALGIADDDILYNVESFNSQLNKQLSPILLMTVDTIQEHSCKRPLKALCDSGAAVTMINPSSIPTGAVPFKLQKPLRMMTGGGSIELKYGVKMKVIRFPELSPTRAFTDEVIAIINKHTGTHDVILGRDFLGAAGIVPNPATSLIQWDDLNCPWLPHDHFHGHNWTSAVRTAMEALAADPYLEYDSFSVQKGSKEILSSKYYFYVP</sequence>
<evidence type="ECO:0000313" key="2">
    <source>
        <dbReference type="EMBL" id="KAG7361979.1"/>
    </source>
</evidence>
<feature type="domain" description="Peptidase A2" evidence="1">
    <location>
        <begin position="150"/>
        <end position="235"/>
    </location>
</feature>
<dbReference type="GO" id="GO:0006508">
    <property type="term" value="P:proteolysis"/>
    <property type="evidence" value="ECO:0007669"/>
    <property type="project" value="InterPro"/>
</dbReference>
<gene>
    <name evidence="2" type="ORF">IV203_025645</name>
</gene>
<proteinExistence type="predicted"/>
<dbReference type="EMBL" id="JAGRRH010000012">
    <property type="protein sequence ID" value="KAG7361979.1"/>
    <property type="molecule type" value="Genomic_DNA"/>
</dbReference>
<dbReference type="AlphaFoldDB" id="A0A9K3PYN1"/>
<dbReference type="Proteomes" id="UP000693970">
    <property type="component" value="Unassembled WGS sequence"/>
</dbReference>